<gene>
    <name evidence="7" type="ORF">MUK42_11226</name>
</gene>
<dbReference type="PROSITE" id="PS50942">
    <property type="entry name" value="ENTH"/>
    <property type="match status" value="1"/>
</dbReference>
<keyword evidence="8" id="KW-1185">Reference proteome</keyword>
<dbReference type="GO" id="GO:0030125">
    <property type="term" value="C:clathrin vesicle coat"/>
    <property type="evidence" value="ECO:0007669"/>
    <property type="project" value="TreeGrafter"/>
</dbReference>
<feature type="domain" description="ENTH" evidence="6">
    <location>
        <begin position="39"/>
        <end position="172"/>
    </location>
</feature>
<comment type="subcellular location">
    <subcellularLocation>
        <location evidence="1">Cytoplasmic vesicle</location>
        <location evidence="1">Clathrin-coated vesicle</location>
    </subcellularLocation>
    <subcellularLocation>
        <location evidence="2">Golgi apparatus</location>
    </subcellularLocation>
</comment>
<name>A0A9E7GXP0_9LILI</name>
<evidence type="ECO:0000313" key="7">
    <source>
        <dbReference type="EMBL" id="URE19962.1"/>
    </source>
</evidence>
<dbReference type="GO" id="GO:0005794">
    <property type="term" value="C:Golgi apparatus"/>
    <property type="evidence" value="ECO:0007669"/>
    <property type="project" value="UniProtKB-SubCell"/>
</dbReference>
<dbReference type="Proteomes" id="UP001055439">
    <property type="component" value="Chromosome 7"/>
</dbReference>
<accession>A0A9E7GXP0</accession>
<evidence type="ECO:0000256" key="5">
    <source>
        <dbReference type="SAM" id="MobiDB-lite"/>
    </source>
</evidence>
<sequence length="276" mass="31160">MFASASAAAATITMDTPFFHELRKQASYFLKQKIQTARLALTDVTPAQLLTEEATNAGSSAPDAKTMHCISRAAFEIDDYWRIVEILHKRFDKLDRRQWREPYKALILLDYLLTHGPGSIADEFQSETEAIRDLGNIEYIDERGFDWGVAAREKTARVLKLLEKGPHLKEERERARKISRGIQGFGSFNLSWSSTTLPRPELVDSRIHDTIINSEKENSKRDAGGIDPQTRRAAGTARRRPLQENSGHKNFATEGTASPATAKMHLPEESKPLLHY</sequence>
<dbReference type="SMART" id="SM00273">
    <property type="entry name" value="ENTH"/>
    <property type="match status" value="1"/>
</dbReference>
<feature type="compositionally biased region" description="Basic and acidic residues" evidence="5">
    <location>
        <begin position="213"/>
        <end position="224"/>
    </location>
</feature>
<dbReference type="CDD" id="cd03571">
    <property type="entry name" value="ENTH"/>
    <property type="match status" value="1"/>
</dbReference>
<dbReference type="PANTHER" id="PTHR12276:SF116">
    <property type="entry name" value="ENTH_VHS FAMILY PROTEIN"/>
    <property type="match status" value="1"/>
</dbReference>
<dbReference type="GO" id="GO:0006897">
    <property type="term" value="P:endocytosis"/>
    <property type="evidence" value="ECO:0007669"/>
    <property type="project" value="TreeGrafter"/>
</dbReference>
<dbReference type="Gene3D" id="1.25.40.90">
    <property type="match status" value="1"/>
</dbReference>
<evidence type="ECO:0000313" key="8">
    <source>
        <dbReference type="Proteomes" id="UP001055439"/>
    </source>
</evidence>
<dbReference type="OrthoDB" id="4033880at2759"/>
<dbReference type="InterPro" id="IPR013809">
    <property type="entry name" value="ENTH"/>
</dbReference>
<dbReference type="GO" id="GO:0005543">
    <property type="term" value="F:phospholipid binding"/>
    <property type="evidence" value="ECO:0007669"/>
    <property type="project" value="TreeGrafter"/>
</dbReference>
<dbReference type="GO" id="GO:0005886">
    <property type="term" value="C:plasma membrane"/>
    <property type="evidence" value="ECO:0007669"/>
    <property type="project" value="TreeGrafter"/>
</dbReference>
<evidence type="ECO:0000256" key="1">
    <source>
        <dbReference type="ARBA" id="ARBA00004132"/>
    </source>
</evidence>
<dbReference type="PANTHER" id="PTHR12276">
    <property type="entry name" value="EPSIN/ENT-RELATED"/>
    <property type="match status" value="1"/>
</dbReference>
<evidence type="ECO:0000259" key="6">
    <source>
        <dbReference type="PROSITE" id="PS50942"/>
    </source>
</evidence>
<evidence type="ECO:0000256" key="3">
    <source>
        <dbReference type="ARBA" id="ARBA00023034"/>
    </source>
</evidence>
<organism evidence="7 8">
    <name type="scientific">Musa troglodytarum</name>
    <name type="common">fe'i banana</name>
    <dbReference type="NCBI Taxonomy" id="320322"/>
    <lineage>
        <taxon>Eukaryota</taxon>
        <taxon>Viridiplantae</taxon>
        <taxon>Streptophyta</taxon>
        <taxon>Embryophyta</taxon>
        <taxon>Tracheophyta</taxon>
        <taxon>Spermatophyta</taxon>
        <taxon>Magnoliopsida</taxon>
        <taxon>Liliopsida</taxon>
        <taxon>Zingiberales</taxon>
        <taxon>Musaceae</taxon>
        <taxon>Musa</taxon>
    </lineage>
</organism>
<protein>
    <submittedName>
        <fullName evidence="7">ENTH domain</fullName>
    </submittedName>
</protein>
<dbReference type="Pfam" id="PF01417">
    <property type="entry name" value="ENTH"/>
    <property type="match status" value="1"/>
</dbReference>
<proteinExistence type="predicted"/>
<dbReference type="EMBL" id="CP097509">
    <property type="protein sequence ID" value="URE19962.1"/>
    <property type="molecule type" value="Genomic_DNA"/>
</dbReference>
<evidence type="ECO:0000256" key="4">
    <source>
        <dbReference type="ARBA" id="ARBA00023329"/>
    </source>
</evidence>
<evidence type="ECO:0000256" key="2">
    <source>
        <dbReference type="ARBA" id="ARBA00004555"/>
    </source>
</evidence>
<feature type="compositionally biased region" description="Basic and acidic residues" evidence="5">
    <location>
        <begin position="265"/>
        <end position="276"/>
    </location>
</feature>
<dbReference type="SUPFAM" id="SSF48464">
    <property type="entry name" value="ENTH/VHS domain"/>
    <property type="match status" value="1"/>
</dbReference>
<keyword evidence="3" id="KW-0333">Golgi apparatus</keyword>
<keyword evidence="4" id="KW-0968">Cytoplasmic vesicle</keyword>
<feature type="region of interest" description="Disordered" evidence="5">
    <location>
        <begin position="213"/>
        <end position="276"/>
    </location>
</feature>
<dbReference type="AlphaFoldDB" id="A0A9E7GXP0"/>
<reference evidence="7" key="1">
    <citation type="submission" date="2022-05" db="EMBL/GenBank/DDBJ databases">
        <title>The Musa troglodytarum L. genome provides insights into the mechanism of non-climacteric behaviour and enrichment of carotenoids.</title>
        <authorList>
            <person name="Wang J."/>
        </authorList>
    </citation>
    <scope>NUCLEOTIDE SEQUENCE</scope>
    <source>
        <tissue evidence="7">Leaf</tissue>
    </source>
</reference>
<dbReference type="GO" id="GO:0030276">
    <property type="term" value="F:clathrin binding"/>
    <property type="evidence" value="ECO:0007669"/>
    <property type="project" value="TreeGrafter"/>
</dbReference>
<dbReference type="InterPro" id="IPR008942">
    <property type="entry name" value="ENTH_VHS"/>
</dbReference>
<dbReference type="GO" id="GO:0005768">
    <property type="term" value="C:endosome"/>
    <property type="evidence" value="ECO:0007669"/>
    <property type="project" value="TreeGrafter"/>
</dbReference>